<name>A0A8J5G373_ZINOF</name>
<keyword evidence="2" id="KW-1185">Reference proteome</keyword>
<comment type="caution">
    <text evidence="1">The sequence shown here is derived from an EMBL/GenBank/DDBJ whole genome shotgun (WGS) entry which is preliminary data.</text>
</comment>
<reference evidence="1 2" key="1">
    <citation type="submission" date="2020-08" db="EMBL/GenBank/DDBJ databases">
        <title>Plant Genome Project.</title>
        <authorList>
            <person name="Zhang R.-G."/>
        </authorList>
    </citation>
    <scope>NUCLEOTIDE SEQUENCE [LARGE SCALE GENOMIC DNA]</scope>
    <source>
        <tissue evidence="1">Rhizome</tissue>
    </source>
</reference>
<evidence type="ECO:0000313" key="1">
    <source>
        <dbReference type="EMBL" id="KAG6495448.1"/>
    </source>
</evidence>
<dbReference type="Proteomes" id="UP000734854">
    <property type="component" value="Unassembled WGS sequence"/>
</dbReference>
<organism evidence="1 2">
    <name type="scientific">Zingiber officinale</name>
    <name type="common">Ginger</name>
    <name type="synonym">Amomum zingiber</name>
    <dbReference type="NCBI Taxonomy" id="94328"/>
    <lineage>
        <taxon>Eukaryota</taxon>
        <taxon>Viridiplantae</taxon>
        <taxon>Streptophyta</taxon>
        <taxon>Embryophyta</taxon>
        <taxon>Tracheophyta</taxon>
        <taxon>Spermatophyta</taxon>
        <taxon>Magnoliopsida</taxon>
        <taxon>Liliopsida</taxon>
        <taxon>Zingiberales</taxon>
        <taxon>Zingiberaceae</taxon>
        <taxon>Zingiber</taxon>
    </lineage>
</organism>
<dbReference type="PANTHER" id="PTHR33384:SF27">
    <property type="entry name" value="OS05G0102500 PROTEIN"/>
    <property type="match status" value="1"/>
</dbReference>
<accession>A0A8J5G373</accession>
<dbReference type="PANTHER" id="PTHR33384">
    <property type="entry name" value="EXPRESSED PROTEIN"/>
    <property type="match status" value="1"/>
</dbReference>
<dbReference type="EMBL" id="JACMSC010000012">
    <property type="protein sequence ID" value="KAG6495448.1"/>
    <property type="molecule type" value="Genomic_DNA"/>
</dbReference>
<gene>
    <name evidence="1" type="ORF">ZIOFF_043272</name>
</gene>
<evidence type="ECO:0000313" key="2">
    <source>
        <dbReference type="Proteomes" id="UP000734854"/>
    </source>
</evidence>
<dbReference type="AlphaFoldDB" id="A0A8J5G373"/>
<sequence length="210" mass="23521">MVGIGSGVDISVGRKTSRAAPWLFMTGHGMHIDGGELSSSGVPLGRKLRTGSLGEFKMESQQLRLCDIGQLFTEFLLDTRVPRVEVIYPQPRHVVKVPPMLDCVGSLGSKAKCNLPAQQGDNNNLNFFDIFFNKDETGDDQTAFFCGTPPVRTDNPMVWDSFFTKENLAFSPTIIHESRGQPRVEQNQQFIVQHKTRIGFSEHYQHKFCS</sequence>
<proteinExistence type="predicted"/>
<protein>
    <submittedName>
        <fullName evidence="1">Uncharacterized protein</fullName>
    </submittedName>
</protein>